<keyword evidence="4" id="KW-1185">Reference proteome</keyword>
<sequence length="478" mass="52733">MANPNHGDGGDSDKEANKNPDEDIESEQRPERGIIDGEKKQEEVSMGAGERDEAVFRLDLGSGEGQGTGVQAGSSEGISVTASREKVSYSAVVRDDLSEDDRFQPIFEVKDGIADISVPKELLDDVDPLWKCFVVGYFMSDAPHIGSIHSTVNQIWASQGKNPKIDVQFIGKKTVLFRVEDALMRNRILRRKYWHISDVPLVLNEWNPGSARALTDLSAMPLWVDLENVPGYLYSKKGISFLSRTAGKFVKLHPNTERCVRMDVARALVEVDLQKPLPQKICFKGRGDSDVEVRVSYPWLPPCCSLCSKWGHLAKECKVTRSVVILQRGNEDAYVSRDRSGKKAEVVSGKEVVSKLLEDLESIQTIKGKAANGGSLEVNVSANQVLQSREGSDSPLNGNWSLVAVTNTIPSVLSVGVKEVGTMNGFQALQDIREEGKIDEEDVEDGHEEDVEESELEEGKSIQVEERVLKGLLQTLEI</sequence>
<reference evidence="3 4" key="1">
    <citation type="journal article" date="2014" name="Science">
        <title>Plant genetics. Early allopolyploid evolution in the post-Neolithic Brassica napus oilseed genome.</title>
        <authorList>
            <person name="Chalhoub B."/>
            <person name="Denoeud F."/>
            <person name="Liu S."/>
            <person name="Parkin I.A."/>
            <person name="Tang H."/>
            <person name="Wang X."/>
            <person name="Chiquet J."/>
            <person name="Belcram H."/>
            <person name="Tong C."/>
            <person name="Samans B."/>
            <person name="Correa M."/>
            <person name="Da Silva C."/>
            <person name="Just J."/>
            <person name="Falentin C."/>
            <person name="Koh C.S."/>
            <person name="Le Clainche I."/>
            <person name="Bernard M."/>
            <person name="Bento P."/>
            <person name="Noel B."/>
            <person name="Labadie K."/>
            <person name="Alberti A."/>
            <person name="Charles M."/>
            <person name="Arnaud D."/>
            <person name="Guo H."/>
            <person name="Daviaud C."/>
            <person name="Alamery S."/>
            <person name="Jabbari K."/>
            <person name="Zhao M."/>
            <person name="Edger P.P."/>
            <person name="Chelaifa H."/>
            <person name="Tack D."/>
            <person name="Lassalle G."/>
            <person name="Mestiri I."/>
            <person name="Schnel N."/>
            <person name="Le Paslier M.C."/>
            <person name="Fan G."/>
            <person name="Renault V."/>
            <person name="Bayer P.E."/>
            <person name="Golicz A.A."/>
            <person name="Manoli S."/>
            <person name="Lee T.H."/>
            <person name="Thi V.H."/>
            <person name="Chalabi S."/>
            <person name="Hu Q."/>
            <person name="Fan C."/>
            <person name="Tollenaere R."/>
            <person name="Lu Y."/>
            <person name="Battail C."/>
            <person name="Shen J."/>
            <person name="Sidebottom C.H."/>
            <person name="Wang X."/>
            <person name="Canaguier A."/>
            <person name="Chauveau A."/>
            <person name="Berard A."/>
            <person name="Deniot G."/>
            <person name="Guan M."/>
            <person name="Liu Z."/>
            <person name="Sun F."/>
            <person name="Lim Y.P."/>
            <person name="Lyons E."/>
            <person name="Town C.D."/>
            <person name="Bancroft I."/>
            <person name="Wang X."/>
            <person name="Meng J."/>
            <person name="Ma J."/>
            <person name="Pires J.C."/>
            <person name="King G.J."/>
            <person name="Brunel D."/>
            <person name="Delourme R."/>
            <person name="Renard M."/>
            <person name="Aury J.M."/>
            <person name="Adams K.L."/>
            <person name="Batley J."/>
            <person name="Snowdon R.J."/>
            <person name="Tost J."/>
            <person name="Edwards D."/>
            <person name="Zhou Y."/>
            <person name="Hua W."/>
            <person name="Sharpe A.G."/>
            <person name="Paterson A.H."/>
            <person name="Guan C."/>
            <person name="Wincker P."/>
        </authorList>
    </citation>
    <scope>NUCLEOTIDE SEQUENCE [LARGE SCALE GENOMIC DNA]</scope>
    <source>
        <strain evidence="4">cv. Darmor-bzh</strain>
    </source>
</reference>
<dbReference type="InterPro" id="IPR040256">
    <property type="entry name" value="At4g02000-like"/>
</dbReference>
<dbReference type="Proteomes" id="UP000028999">
    <property type="component" value="Unassembled WGS sequence"/>
</dbReference>
<gene>
    <name evidence="3" type="primary">BnaC08g11480D</name>
    <name evidence="3" type="ORF">GSBRNA2T00000938001</name>
</gene>
<dbReference type="PANTHER" id="PTHR31286:SF148">
    <property type="entry name" value="DUF4283 DOMAIN-CONTAINING PROTEIN"/>
    <property type="match status" value="1"/>
</dbReference>
<dbReference type="PaxDb" id="3708-A0A078FAQ6"/>
<evidence type="ECO:0000256" key="1">
    <source>
        <dbReference type="SAM" id="MobiDB-lite"/>
    </source>
</evidence>
<evidence type="ECO:0000313" key="3">
    <source>
        <dbReference type="EMBL" id="CDY08918.1"/>
    </source>
</evidence>
<name>A0A078FAQ6_BRANA</name>
<feature type="region of interest" description="Disordered" evidence="1">
    <location>
        <begin position="434"/>
        <end position="459"/>
    </location>
</feature>
<dbReference type="InterPro" id="IPR025558">
    <property type="entry name" value="DUF4283"/>
</dbReference>
<dbReference type="AlphaFoldDB" id="A0A078FAQ6"/>
<evidence type="ECO:0000313" key="4">
    <source>
        <dbReference type="Proteomes" id="UP000028999"/>
    </source>
</evidence>
<feature type="compositionally biased region" description="Acidic residues" evidence="1">
    <location>
        <begin position="437"/>
        <end position="456"/>
    </location>
</feature>
<organism evidence="3 4">
    <name type="scientific">Brassica napus</name>
    <name type="common">Rape</name>
    <dbReference type="NCBI Taxonomy" id="3708"/>
    <lineage>
        <taxon>Eukaryota</taxon>
        <taxon>Viridiplantae</taxon>
        <taxon>Streptophyta</taxon>
        <taxon>Embryophyta</taxon>
        <taxon>Tracheophyta</taxon>
        <taxon>Spermatophyta</taxon>
        <taxon>Magnoliopsida</taxon>
        <taxon>eudicotyledons</taxon>
        <taxon>Gunneridae</taxon>
        <taxon>Pentapetalae</taxon>
        <taxon>rosids</taxon>
        <taxon>malvids</taxon>
        <taxon>Brassicales</taxon>
        <taxon>Brassicaceae</taxon>
        <taxon>Brassiceae</taxon>
        <taxon>Brassica</taxon>
    </lineage>
</organism>
<dbReference type="Pfam" id="PF14111">
    <property type="entry name" value="DUF4283"/>
    <property type="match status" value="1"/>
</dbReference>
<proteinExistence type="predicted"/>
<protein>
    <submittedName>
        <fullName evidence="3">BnaC08g11480D protein</fullName>
    </submittedName>
</protein>
<evidence type="ECO:0000259" key="2">
    <source>
        <dbReference type="Pfam" id="PF14111"/>
    </source>
</evidence>
<feature type="compositionally biased region" description="Basic and acidic residues" evidence="1">
    <location>
        <begin position="8"/>
        <end position="56"/>
    </location>
</feature>
<feature type="region of interest" description="Disordered" evidence="1">
    <location>
        <begin position="1"/>
        <end position="79"/>
    </location>
</feature>
<dbReference type="EMBL" id="LK031990">
    <property type="protein sequence ID" value="CDY08918.1"/>
    <property type="molecule type" value="Genomic_DNA"/>
</dbReference>
<dbReference type="OMA" id="DNINMEV"/>
<dbReference type="PANTHER" id="PTHR31286">
    <property type="entry name" value="GLYCINE-RICH CELL WALL STRUCTURAL PROTEIN 1.8-LIKE"/>
    <property type="match status" value="1"/>
</dbReference>
<accession>A0A078FAQ6</accession>
<dbReference type="Gramene" id="CDY08918">
    <property type="protein sequence ID" value="CDY08918"/>
    <property type="gene ID" value="GSBRNA2T00000938001"/>
</dbReference>
<feature type="domain" description="DUF4283" evidence="2">
    <location>
        <begin position="129"/>
        <end position="210"/>
    </location>
</feature>